<dbReference type="AlphaFoldDB" id="A0A8H7VKN6"/>
<organism evidence="2 3">
    <name type="scientific">Circinella minor</name>
    <dbReference type="NCBI Taxonomy" id="1195481"/>
    <lineage>
        <taxon>Eukaryota</taxon>
        <taxon>Fungi</taxon>
        <taxon>Fungi incertae sedis</taxon>
        <taxon>Mucoromycota</taxon>
        <taxon>Mucoromycotina</taxon>
        <taxon>Mucoromycetes</taxon>
        <taxon>Mucorales</taxon>
        <taxon>Lichtheimiaceae</taxon>
        <taxon>Circinella</taxon>
    </lineage>
</organism>
<name>A0A8H7VKN6_9FUNG</name>
<feature type="compositionally biased region" description="Basic and acidic residues" evidence="1">
    <location>
        <begin position="1"/>
        <end position="24"/>
    </location>
</feature>
<dbReference type="OrthoDB" id="2298060at2759"/>
<evidence type="ECO:0000313" key="3">
    <source>
        <dbReference type="Proteomes" id="UP000646827"/>
    </source>
</evidence>
<evidence type="ECO:0000256" key="1">
    <source>
        <dbReference type="SAM" id="MobiDB-lite"/>
    </source>
</evidence>
<reference evidence="2 3" key="1">
    <citation type="submission" date="2020-12" db="EMBL/GenBank/DDBJ databases">
        <title>Metabolic potential, ecology and presence of endohyphal bacteria is reflected in genomic diversity of Mucoromycotina.</title>
        <authorList>
            <person name="Muszewska A."/>
            <person name="Okrasinska A."/>
            <person name="Steczkiewicz K."/>
            <person name="Drgas O."/>
            <person name="Orlowska M."/>
            <person name="Perlinska-Lenart U."/>
            <person name="Aleksandrzak-Piekarczyk T."/>
            <person name="Szatraj K."/>
            <person name="Zielenkiewicz U."/>
            <person name="Pilsyk S."/>
            <person name="Malc E."/>
            <person name="Mieczkowski P."/>
            <person name="Kruszewska J.S."/>
            <person name="Biernat P."/>
            <person name="Pawlowska J."/>
        </authorList>
    </citation>
    <scope>NUCLEOTIDE SEQUENCE [LARGE SCALE GENOMIC DNA]</scope>
    <source>
        <strain evidence="2 3">CBS 142.35</strain>
    </source>
</reference>
<evidence type="ECO:0000313" key="2">
    <source>
        <dbReference type="EMBL" id="KAG2219998.1"/>
    </source>
</evidence>
<sequence>MRTTQERNKRLRSYNDDSDHDKDYSTLPVSSSTTTPTAAASTTSPVELESTTTTTASSSSSSIKRARISSEDMIAKLVADSGTEVTIDSSAIDENSANYSYKKKLMNRYCLKLEFALTMDEHEILAILAEGKNVDSLVSLRDDLFSRPKNTVTPNIEYIRTAIHHLYIHVYSYLLDGILLHDPDFRAVRTECNSTVERRLKAIGELDNDSKLRRWDLIYRHGLFIGENNQGSTSTIDIKKDSEKNDNPRTDMLTTVANGASMGELVKELEIIPAQTCSLEEALGIPFIH</sequence>
<gene>
    <name evidence="2" type="ORF">INT45_001897</name>
</gene>
<proteinExistence type="predicted"/>
<keyword evidence="3" id="KW-1185">Reference proteome</keyword>
<feature type="region of interest" description="Disordered" evidence="1">
    <location>
        <begin position="1"/>
        <end position="63"/>
    </location>
</feature>
<protein>
    <submittedName>
        <fullName evidence="2">Uncharacterized protein</fullName>
    </submittedName>
</protein>
<dbReference type="EMBL" id="JAEPRB010000156">
    <property type="protein sequence ID" value="KAG2219998.1"/>
    <property type="molecule type" value="Genomic_DNA"/>
</dbReference>
<feature type="compositionally biased region" description="Low complexity" evidence="1">
    <location>
        <begin position="25"/>
        <end position="63"/>
    </location>
</feature>
<dbReference type="Proteomes" id="UP000646827">
    <property type="component" value="Unassembled WGS sequence"/>
</dbReference>
<accession>A0A8H7VKN6</accession>
<comment type="caution">
    <text evidence="2">The sequence shown here is derived from an EMBL/GenBank/DDBJ whole genome shotgun (WGS) entry which is preliminary data.</text>
</comment>